<reference evidence="3" key="1">
    <citation type="journal article" date="2017" name="Nat. Ecol. Evol.">
        <title>Genome expansion and lineage-specific genetic innovations in the forest pathogenic fungi Armillaria.</title>
        <authorList>
            <person name="Sipos G."/>
            <person name="Prasanna A.N."/>
            <person name="Walter M.C."/>
            <person name="O'Connor E."/>
            <person name="Balint B."/>
            <person name="Krizsan K."/>
            <person name="Kiss B."/>
            <person name="Hess J."/>
            <person name="Varga T."/>
            <person name="Slot J."/>
            <person name="Riley R."/>
            <person name="Boka B."/>
            <person name="Rigling D."/>
            <person name="Barry K."/>
            <person name="Lee J."/>
            <person name="Mihaltcheva S."/>
            <person name="LaButti K."/>
            <person name="Lipzen A."/>
            <person name="Waldron R."/>
            <person name="Moloney N.M."/>
            <person name="Sperisen C."/>
            <person name="Kredics L."/>
            <person name="Vagvoelgyi C."/>
            <person name="Patrignani A."/>
            <person name="Fitzpatrick D."/>
            <person name="Nagy I."/>
            <person name="Doyle S."/>
            <person name="Anderson J.B."/>
            <person name="Grigoriev I.V."/>
            <person name="Gueldener U."/>
            <person name="Muensterkoetter M."/>
            <person name="Nagy L.G."/>
        </authorList>
    </citation>
    <scope>NUCLEOTIDE SEQUENCE [LARGE SCALE GENOMIC DNA]</scope>
    <source>
        <strain evidence="3">Ar21-2</strain>
    </source>
</reference>
<gene>
    <name evidence="2" type="ORF">ARMGADRAFT_1017726</name>
</gene>
<accession>A0A2H3CW05</accession>
<name>A0A2H3CW05_ARMGA</name>
<organism evidence="2 3">
    <name type="scientific">Armillaria gallica</name>
    <name type="common">Bulbous honey fungus</name>
    <name type="synonym">Armillaria bulbosa</name>
    <dbReference type="NCBI Taxonomy" id="47427"/>
    <lineage>
        <taxon>Eukaryota</taxon>
        <taxon>Fungi</taxon>
        <taxon>Dikarya</taxon>
        <taxon>Basidiomycota</taxon>
        <taxon>Agaricomycotina</taxon>
        <taxon>Agaricomycetes</taxon>
        <taxon>Agaricomycetidae</taxon>
        <taxon>Agaricales</taxon>
        <taxon>Marasmiineae</taxon>
        <taxon>Physalacriaceae</taxon>
        <taxon>Armillaria</taxon>
    </lineage>
</organism>
<dbReference type="EMBL" id="KZ293689">
    <property type="protein sequence ID" value="PBK85654.1"/>
    <property type="molecule type" value="Genomic_DNA"/>
</dbReference>
<evidence type="ECO:0000313" key="3">
    <source>
        <dbReference type="Proteomes" id="UP000217790"/>
    </source>
</evidence>
<evidence type="ECO:0000256" key="1">
    <source>
        <dbReference type="SAM" id="SignalP"/>
    </source>
</evidence>
<dbReference type="Proteomes" id="UP000217790">
    <property type="component" value="Unassembled WGS sequence"/>
</dbReference>
<feature type="chain" id="PRO_5013588009" description="Secreted protein" evidence="1">
    <location>
        <begin position="19"/>
        <end position="81"/>
    </location>
</feature>
<feature type="signal peptide" evidence="1">
    <location>
        <begin position="1"/>
        <end position="18"/>
    </location>
</feature>
<keyword evidence="3" id="KW-1185">Reference proteome</keyword>
<protein>
    <recommendedName>
        <fullName evidence="4">Secreted protein</fullName>
    </recommendedName>
</protein>
<dbReference type="InParanoid" id="A0A2H3CW05"/>
<dbReference type="AlphaFoldDB" id="A0A2H3CW05"/>
<keyword evidence="1" id="KW-0732">Signal</keyword>
<proteinExistence type="predicted"/>
<sequence length="81" mass="9082">MLVWEHCGWLALLAVTKTRISMELYGLPTCRETPYLAGEHEVGLSNVVRPSVVKLLYSVFPQVSTCFLPASPWYTSTCFAD</sequence>
<evidence type="ECO:0008006" key="4">
    <source>
        <dbReference type="Google" id="ProtNLM"/>
    </source>
</evidence>
<evidence type="ECO:0000313" key="2">
    <source>
        <dbReference type="EMBL" id="PBK85654.1"/>
    </source>
</evidence>